<gene>
    <name evidence="5" type="ORF">PIB30_019497</name>
</gene>
<evidence type="ECO:0000256" key="4">
    <source>
        <dbReference type="RuleBase" id="RU362057"/>
    </source>
</evidence>
<dbReference type="SUPFAM" id="SSF53756">
    <property type="entry name" value="UDP-Glycosyltransferase/glycogen phosphorylase"/>
    <property type="match status" value="1"/>
</dbReference>
<dbReference type="InterPro" id="IPR035595">
    <property type="entry name" value="UDP_glycos_trans_CS"/>
</dbReference>
<dbReference type="Proteomes" id="UP001341840">
    <property type="component" value="Unassembled WGS sequence"/>
</dbReference>
<dbReference type="InterPro" id="IPR050481">
    <property type="entry name" value="UDP-glycosyltransf_plant"/>
</dbReference>
<accession>A0ABU6U748</accession>
<dbReference type="PANTHER" id="PTHR48049:SF27">
    <property type="entry name" value="ANTHOCYANIDIN 3-O-GLUCOSYLTRANSFERASE 7-LIKE ISOFORM X1"/>
    <property type="match status" value="1"/>
</dbReference>
<evidence type="ECO:0000256" key="2">
    <source>
        <dbReference type="ARBA" id="ARBA00022679"/>
    </source>
</evidence>
<comment type="caution">
    <text evidence="5">The sequence shown here is derived from an EMBL/GenBank/DDBJ whole genome shotgun (WGS) entry which is preliminary data.</text>
</comment>
<sequence length="463" mass="51002">MAENKKMGHVAVFAFPFGSHPLPLFNLVLKLSHSAPNLSFSFISTQESNKALISKSKSPHNNNIMFYNISNGISEDHVLASDHPLEKLNLFLQAAPHNLQNGIDMAVQQTNLRVTCIIADAFVLPSFHVAQNLAVPWFPFWPPFSCSLSAFINIDIIRQHYHSSSNDDPGRPLDFLPGLNMMRLEDLPEDLINDGENQTLFSKTLASLGRVLPHAEAVIMNHFEELDPPMFVSDMRTKLKSMLYVGFLTLNNKVPLPPSETDVTGCLSWLDKQGSRSVAYVSFGMVVTPPEHEIVAVAEALEESGFPFLWSLKEHAKKLLPEGFAERTESKGKVVPWCPQKEVLGHDSVGVFVTHCGSNSVLESISNGVPMVYRPYFGDHGMAGRMVEVVWKIGVGVVEDGVLSKDRLVNGLNAVMVGEEGKKMRENAQILKKTVMDAASPQGKAARDFTALVELLLSTSNLG</sequence>
<dbReference type="InterPro" id="IPR002213">
    <property type="entry name" value="UDP_glucos_trans"/>
</dbReference>
<keyword evidence="6" id="KW-1185">Reference proteome</keyword>
<dbReference type="CDD" id="cd03784">
    <property type="entry name" value="GT1_Gtf-like"/>
    <property type="match status" value="1"/>
</dbReference>
<comment type="similarity">
    <text evidence="1 3">Belongs to the UDP-glycosyltransferase family.</text>
</comment>
<evidence type="ECO:0000313" key="6">
    <source>
        <dbReference type="Proteomes" id="UP001341840"/>
    </source>
</evidence>
<dbReference type="Pfam" id="PF00201">
    <property type="entry name" value="UDPGT"/>
    <property type="match status" value="1"/>
</dbReference>
<reference evidence="5 6" key="1">
    <citation type="journal article" date="2023" name="Plants (Basel)">
        <title>Bridging the Gap: Combining Genomics and Transcriptomics Approaches to Understand Stylosanthes scabra, an Orphan Legume from the Brazilian Caatinga.</title>
        <authorList>
            <person name="Ferreira-Neto J.R.C."/>
            <person name="da Silva M.D."/>
            <person name="Binneck E."/>
            <person name="de Melo N.F."/>
            <person name="da Silva R.H."/>
            <person name="de Melo A.L.T.M."/>
            <person name="Pandolfi V."/>
            <person name="Bustamante F.O."/>
            <person name="Brasileiro-Vidal A.C."/>
            <person name="Benko-Iseppon A.M."/>
        </authorList>
    </citation>
    <scope>NUCLEOTIDE SEQUENCE [LARGE SCALE GENOMIC DNA]</scope>
    <source>
        <tissue evidence="5">Leaves</tissue>
    </source>
</reference>
<dbReference type="PANTHER" id="PTHR48049">
    <property type="entry name" value="GLYCOSYLTRANSFERASE"/>
    <property type="match status" value="1"/>
</dbReference>
<dbReference type="EMBL" id="JASCZI010120889">
    <property type="protein sequence ID" value="MED6157012.1"/>
    <property type="molecule type" value="Genomic_DNA"/>
</dbReference>
<dbReference type="PROSITE" id="PS00375">
    <property type="entry name" value="UDPGT"/>
    <property type="match status" value="1"/>
</dbReference>
<organism evidence="5 6">
    <name type="scientific">Stylosanthes scabra</name>
    <dbReference type="NCBI Taxonomy" id="79078"/>
    <lineage>
        <taxon>Eukaryota</taxon>
        <taxon>Viridiplantae</taxon>
        <taxon>Streptophyta</taxon>
        <taxon>Embryophyta</taxon>
        <taxon>Tracheophyta</taxon>
        <taxon>Spermatophyta</taxon>
        <taxon>Magnoliopsida</taxon>
        <taxon>eudicotyledons</taxon>
        <taxon>Gunneridae</taxon>
        <taxon>Pentapetalae</taxon>
        <taxon>rosids</taxon>
        <taxon>fabids</taxon>
        <taxon>Fabales</taxon>
        <taxon>Fabaceae</taxon>
        <taxon>Papilionoideae</taxon>
        <taxon>50 kb inversion clade</taxon>
        <taxon>dalbergioids sensu lato</taxon>
        <taxon>Dalbergieae</taxon>
        <taxon>Pterocarpus clade</taxon>
        <taxon>Stylosanthes</taxon>
    </lineage>
</organism>
<protein>
    <recommendedName>
        <fullName evidence="4">Glycosyltransferase</fullName>
        <ecNumber evidence="4">2.4.1.-</ecNumber>
    </recommendedName>
</protein>
<evidence type="ECO:0000256" key="1">
    <source>
        <dbReference type="ARBA" id="ARBA00009995"/>
    </source>
</evidence>
<evidence type="ECO:0000313" key="5">
    <source>
        <dbReference type="EMBL" id="MED6157012.1"/>
    </source>
</evidence>
<dbReference type="EC" id="2.4.1.-" evidence="4"/>
<keyword evidence="3" id="KW-0328">Glycosyltransferase</keyword>
<dbReference type="Gene3D" id="3.40.50.2000">
    <property type="entry name" value="Glycogen Phosphorylase B"/>
    <property type="match status" value="2"/>
</dbReference>
<name>A0ABU6U748_9FABA</name>
<keyword evidence="2 3" id="KW-0808">Transferase</keyword>
<proteinExistence type="inferred from homology"/>
<evidence type="ECO:0000256" key="3">
    <source>
        <dbReference type="RuleBase" id="RU003718"/>
    </source>
</evidence>